<dbReference type="RefSeq" id="WP_040010482.1">
    <property type="nucleotide sequence ID" value="NZ_CP009574.1"/>
</dbReference>
<evidence type="ECO:0000313" key="4">
    <source>
        <dbReference type="Proteomes" id="UP000029672"/>
    </source>
</evidence>
<dbReference type="HOGENOM" id="CLU_1967313_0_0_6"/>
<gene>
    <name evidence="3" type="ORF">LO80_09070</name>
</gene>
<reference evidence="3 4" key="1">
    <citation type="submission" date="2014-10" db="EMBL/GenBank/DDBJ databases">
        <title>Whole genome sequence of Francisella endociliophora strain FSC1006, isolated from a laboratory culture of the marine ciliate Euplotes raikovi.</title>
        <authorList>
            <person name="Granberg M."/>
            <person name="Backman S."/>
            <person name="Lundmark E."/>
            <person name="Nilsson E."/>
            <person name="Karlsson E."/>
            <person name="Thelaus J."/>
            <person name="Ohrman C."/>
            <person name="Larkeryd A."/>
            <person name="Stenberg P."/>
        </authorList>
    </citation>
    <scope>NUCLEOTIDE SEQUENCE [LARGE SCALE GENOMIC DNA]</scope>
    <source>
        <strain evidence="3 4">FSC1006</strain>
    </source>
</reference>
<sequence>MRKISLKFVVAILIGAPILVNAASVDEQDQAYQAGKNFGQSLNKMQDKLDDQKDNISASMDKVADQTKQNIDNASDETKLKAKEIGSQISKDFDKTSESMKATAKNVQDSAKNFKKGFEAGDKKMVF</sequence>
<keyword evidence="4" id="KW-1185">Reference proteome</keyword>
<dbReference type="STRING" id="1547445.LO80_09070"/>
<feature type="signal peptide" evidence="2">
    <location>
        <begin position="1"/>
        <end position="22"/>
    </location>
</feature>
<organism evidence="3 4">
    <name type="scientific">Candidatus Francisella endociliophora</name>
    <dbReference type="NCBI Taxonomy" id="653937"/>
    <lineage>
        <taxon>Bacteria</taxon>
        <taxon>Pseudomonadati</taxon>
        <taxon>Pseudomonadota</taxon>
        <taxon>Gammaproteobacteria</taxon>
        <taxon>Thiotrichales</taxon>
        <taxon>Francisellaceae</taxon>
        <taxon>Francisella</taxon>
    </lineage>
</organism>
<keyword evidence="2" id="KW-0732">Signal</keyword>
<evidence type="ECO:0000256" key="1">
    <source>
        <dbReference type="SAM" id="MobiDB-lite"/>
    </source>
</evidence>
<feature type="chain" id="PRO_5001934382" description="Rotein" evidence="2">
    <location>
        <begin position="23"/>
        <end position="127"/>
    </location>
</feature>
<protein>
    <recommendedName>
        <fullName evidence="5">Rotein</fullName>
    </recommendedName>
</protein>
<dbReference type="EMBL" id="CP009574">
    <property type="protein sequence ID" value="AIT10108.1"/>
    <property type="molecule type" value="Genomic_DNA"/>
</dbReference>
<evidence type="ECO:0000313" key="3">
    <source>
        <dbReference type="EMBL" id="AIT10108.1"/>
    </source>
</evidence>
<dbReference type="AlphaFoldDB" id="A0A097ERA8"/>
<accession>A0A097ERA8</accession>
<proteinExistence type="predicted"/>
<evidence type="ECO:0008006" key="5">
    <source>
        <dbReference type="Google" id="ProtNLM"/>
    </source>
</evidence>
<evidence type="ECO:0000256" key="2">
    <source>
        <dbReference type="SAM" id="SignalP"/>
    </source>
</evidence>
<name>A0A097ERA8_9GAMM</name>
<dbReference type="Proteomes" id="UP000029672">
    <property type="component" value="Chromosome"/>
</dbReference>
<feature type="region of interest" description="Disordered" evidence="1">
    <location>
        <begin position="56"/>
        <end position="78"/>
    </location>
</feature>
<dbReference type="Gene3D" id="1.10.287.700">
    <property type="entry name" value="Helix hairpin bin"/>
    <property type="match status" value="1"/>
</dbReference>
<dbReference type="KEGG" id="frf:LO80_09070"/>